<feature type="non-terminal residue" evidence="1">
    <location>
        <position position="1"/>
    </location>
</feature>
<organism evidence="1 2">
    <name type="scientific">Nonomuraea guangzhouensis</name>
    <dbReference type="NCBI Taxonomy" id="1291555"/>
    <lineage>
        <taxon>Bacteria</taxon>
        <taxon>Bacillati</taxon>
        <taxon>Actinomycetota</taxon>
        <taxon>Actinomycetes</taxon>
        <taxon>Streptosporangiales</taxon>
        <taxon>Streptosporangiaceae</taxon>
        <taxon>Nonomuraea</taxon>
    </lineage>
</organism>
<feature type="non-terminal residue" evidence="1">
    <location>
        <position position="72"/>
    </location>
</feature>
<evidence type="ECO:0000313" key="1">
    <source>
        <dbReference type="EMBL" id="MFD1541019.1"/>
    </source>
</evidence>
<dbReference type="SUPFAM" id="SSF51735">
    <property type="entry name" value="NAD(P)-binding Rossmann-fold domains"/>
    <property type="match status" value="1"/>
</dbReference>
<dbReference type="PANTHER" id="PTHR42793:SF4">
    <property type="entry name" value="BLL6376 PROTEIN"/>
    <property type="match status" value="1"/>
</dbReference>
<dbReference type="EMBL" id="JBHUCM010000021">
    <property type="protein sequence ID" value="MFD1541019.1"/>
    <property type="molecule type" value="Genomic_DNA"/>
</dbReference>
<evidence type="ECO:0000313" key="2">
    <source>
        <dbReference type="Proteomes" id="UP001597097"/>
    </source>
</evidence>
<name>A0ABW4GDZ0_9ACTN</name>
<dbReference type="Gene3D" id="3.40.50.720">
    <property type="entry name" value="NAD(P)-binding Rossmann-like Domain"/>
    <property type="match status" value="1"/>
</dbReference>
<dbReference type="Proteomes" id="UP001597097">
    <property type="component" value="Unassembled WGS sequence"/>
</dbReference>
<dbReference type="InterPro" id="IPR036291">
    <property type="entry name" value="NAD(P)-bd_dom_sf"/>
</dbReference>
<keyword evidence="2" id="KW-1185">Reference proteome</keyword>
<gene>
    <name evidence="1" type="ORF">ACFSJ0_28445</name>
</gene>
<sequence>AAAGARAAVIYSGGFAETGKAGAAHQHRLADIVSGTGIRLLGPNTSGFLAPHAGLTATFVPGAAQVRPGKVA</sequence>
<protein>
    <submittedName>
        <fullName evidence="1">CoA-binding protein</fullName>
    </submittedName>
</protein>
<proteinExistence type="predicted"/>
<accession>A0ABW4GDZ0</accession>
<comment type="caution">
    <text evidence="1">The sequence shown here is derived from an EMBL/GenBank/DDBJ whole genome shotgun (WGS) entry which is preliminary data.</text>
</comment>
<reference evidence="2" key="1">
    <citation type="journal article" date="2019" name="Int. J. Syst. Evol. Microbiol.">
        <title>The Global Catalogue of Microorganisms (GCM) 10K type strain sequencing project: providing services to taxonomists for standard genome sequencing and annotation.</title>
        <authorList>
            <consortium name="The Broad Institute Genomics Platform"/>
            <consortium name="The Broad Institute Genome Sequencing Center for Infectious Disease"/>
            <person name="Wu L."/>
            <person name="Ma J."/>
        </authorList>
    </citation>
    <scope>NUCLEOTIDE SEQUENCE [LARGE SCALE GENOMIC DNA]</scope>
    <source>
        <strain evidence="2">CGMCC 1.15399</strain>
    </source>
</reference>
<dbReference type="PANTHER" id="PTHR42793">
    <property type="entry name" value="COA BINDING DOMAIN CONTAINING PROTEIN"/>
    <property type="match status" value="1"/>
</dbReference>